<protein>
    <submittedName>
        <fullName evidence="1">Uncharacterized protein</fullName>
    </submittedName>
</protein>
<dbReference type="Proteomes" id="UP001164250">
    <property type="component" value="Chromosome 4"/>
</dbReference>
<sequence>METPPPPPSNSLMGTISHAQKQENLSSTMGSSRKETDKKQSPKKQKIVSTAIRLMKLKNHINPQESKETSEISTKATPSHQSNYKKPRTITYTFLSLTNNTQVSTQLKLFDDTWPTANIPVAKEYFEGVRKKREMANSKIAMMKYYNPEEEEEERLKIVSTKLKLYNDPWNIKKRLTQSDLGHLCRLLLQTSLMEKYVLPFLNRHQINEVQSKEGMRVMVWDQDTQSQHSLIMKKWSTSKSYIFIDGWAQKFISRRNLKQEMKLDCTGILTIQSLIFMLFNVRPKIYI</sequence>
<reference evidence="2" key="1">
    <citation type="journal article" date="2023" name="G3 (Bethesda)">
        <title>Genome assembly and association tests identify interacting loci associated with vigor, precocity, and sex in interspecific pistachio rootstocks.</title>
        <authorList>
            <person name="Palmer W."/>
            <person name="Jacygrad E."/>
            <person name="Sagayaradj S."/>
            <person name="Cavanaugh K."/>
            <person name="Han R."/>
            <person name="Bertier L."/>
            <person name="Beede B."/>
            <person name="Kafkas S."/>
            <person name="Golino D."/>
            <person name="Preece J."/>
            <person name="Michelmore R."/>
        </authorList>
    </citation>
    <scope>NUCLEOTIDE SEQUENCE [LARGE SCALE GENOMIC DNA]</scope>
</reference>
<organism evidence="1 2">
    <name type="scientific">Pistacia atlantica</name>
    <dbReference type="NCBI Taxonomy" id="434234"/>
    <lineage>
        <taxon>Eukaryota</taxon>
        <taxon>Viridiplantae</taxon>
        <taxon>Streptophyta</taxon>
        <taxon>Embryophyta</taxon>
        <taxon>Tracheophyta</taxon>
        <taxon>Spermatophyta</taxon>
        <taxon>Magnoliopsida</taxon>
        <taxon>eudicotyledons</taxon>
        <taxon>Gunneridae</taxon>
        <taxon>Pentapetalae</taxon>
        <taxon>rosids</taxon>
        <taxon>malvids</taxon>
        <taxon>Sapindales</taxon>
        <taxon>Anacardiaceae</taxon>
        <taxon>Pistacia</taxon>
    </lineage>
</organism>
<name>A0ACC1BLZ1_9ROSI</name>
<proteinExistence type="predicted"/>
<dbReference type="EMBL" id="CM047900">
    <property type="protein sequence ID" value="KAJ0099935.1"/>
    <property type="molecule type" value="Genomic_DNA"/>
</dbReference>
<comment type="caution">
    <text evidence="1">The sequence shown here is derived from an EMBL/GenBank/DDBJ whole genome shotgun (WGS) entry which is preliminary data.</text>
</comment>
<accession>A0ACC1BLZ1</accession>
<keyword evidence="2" id="KW-1185">Reference proteome</keyword>
<gene>
    <name evidence="1" type="ORF">Patl1_20183</name>
</gene>
<evidence type="ECO:0000313" key="1">
    <source>
        <dbReference type="EMBL" id="KAJ0099935.1"/>
    </source>
</evidence>
<evidence type="ECO:0000313" key="2">
    <source>
        <dbReference type="Proteomes" id="UP001164250"/>
    </source>
</evidence>